<dbReference type="OrthoDB" id="1056332at2"/>
<reference evidence="2" key="1">
    <citation type="submission" date="2016-04" db="EMBL/GenBank/DDBJ databases">
        <title>Complete Genome Sequences of Twelve Strains of a Stable Defined Moderately Diverse Mouse Microbiota 2 (sDMDMm2).</title>
        <authorList>
            <person name="Uchimura Y."/>
            <person name="Wyss M."/>
            <person name="Brugiroux S."/>
            <person name="Limenitakis J.P."/>
            <person name="Stecher B."/>
            <person name="McCoy K.D."/>
            <person name="Macpherson A.J."/>
        </authorList>
    </citation>
    <scope>NUCLEOTIDE SEQUENCE [LARGE SCALE GENOMIC DNA]</scope>
    <source>
        <strain evidence="2">I48</strain>
    </source>
</reference>
<proteinExistence type="predicted"/>
<accession>A0A1C7H2P6</accession>
<dbReference type="GeneID" id="82187716"/>
<evidence type="ECO:0000313" key="1">
    <source>
        <dbReference type="EMBL" id="ANU58062.1"/>
    </source>
</evidence>
<evidence type="ECO:0008006" key="3">
    <source>
        <dbReference type="Google" id="ProtNLM"/>
    </source>
</evidence>
<protein>
    <recommendedName>
        <fullName evidence="3">Prokaryotic RING finger family 4</fullName>
    </recommendedName>
</protein>
<dbReference type="KEGG" id="bcae:A4V03_11235"/>
<dbReference type="RefSeq" id="WP_065538988.1">
    <property type="nucleotide sequence ID" value="NZ_CAPDLJ010000020.1"/>
</dbReference>
<keyword evidence="2" id="KW-1185">Reference proteome</keyword>
<organism evidence="1 2">
    <name type="scientific">Bacteroides caecimuris</name>
    <dbReference type="NCBI Taxonomy" id="1796613"/>
    <lineage>
        <taxon>Bacteria</taxon>
        <taxon>Pseudomonadati</taxon>
        <taxon>Bacteroidota</taxon>
        <taxon>Bacteroidia</taxon>
        <taxon>Bacteroidales</taxon>
        <taxon>Bacteroidaceae</taxon>
        <taxon>Bacteroides</taxon>
    </lineage>
</organism>
<dbReference type="AlphaFoldDB" id="A0A1C7H2P6"/>
<dbReference type="EMBL" id="CP015401">
    <property type="protein sequence ID" value="ANU58062.1"/>
    <property type="molecule type" value="Genomic_DNA"/>
</dbReference>
<dbReference type="Proteomes" id="UP000092631">
    <property type="component" value="Chromosome"/>
</dbReference>
<sequence length="748" mass="84462">MKKELLKVSVRQNAIYLPAIEGTEKREALTSTTVTLVAQLRKVGYSLSEELLHAVNQLHPAQQMEILQVMKEVLGVTLNWAPLVKGWDTPTGETGLDHLITWIANIFNSQKGVKLPCGHVIPDNTFPLERYNGCPFCGTPFETSATEYFGQGSKLKVLELWREEELNGFFRDLLESRTALDATQVDSLKILLGELPLPAVGIKMKETLMLVIDTLVEQDRAQEAQIYFSTPNDILRYLWYKKTGFLQIIEPKTIIRKAGRNNAHITAVLDKSRSAAQAKREELKLKYTRRECKMVALWLNNLKMNAEKACEIMHPKREMWVRMIRALRLAEYARKPGFGNLKELMDVFYCQTYTVWQGEVDRYRLKADAAQTFALLKQRPGMFARSLFANMLWFGPEETLAAFKEVVHLLPVRLMVTLGMYAENYFEQGHKRMVKPLGGNAHLIEPHYLVGLYMEDQLKAMVKDVQDLCKEVVTARFANAVVEGENKSIYIDPMLFHIPLSIGDRSETVQDTSCALQGTRFPVEGDKVRLFMQWGKGLPAQHLDMDLSCHITLPSTTEVCSYFNLQAIGAKHSGDIRSIPDKKGTAEYIELDLNELNRVGAQYVVFTCNAYSNGAISPNLVVGWMNSAYPMRTSEKTGVAYDPSCVQHQVRVSQSLHKGLVFGVLKVKEREIVWLETPFGGQTILSLDTQSIEKYLNKLDAKTTVGELLVIKAQAQGLKLADTPEADEVYTREWALNTAAVTKLLLGD</sequence>
<gene>
    <name evidence="1" type="ORF">A4V03_11235</name>
</gene>
<evidence type="ECO:0000313" key="2">
    <source>
        <dbReference type="Proteomes" id="UP000092631"/>
    </source>
</evidence>
<name>A0A1C7H2P6_9BACE</name>